<name>A0A521DM45_9FLAO</name>
<keyword evidence="2" id="KW-0808">Transferase</keyword>
<proteinExistence type="predicted"/>
<evidence type="ECO:0000259" key="1">
    <source>
        <dbReference type="Pfam" id="PF00535"/>
    </source>
</evidence>
<feature type="domain" description="Glycosyltransferase 2-like" evidence="1">
    <location>
        <begin position="4"/>
        <end position="131"/>
    </location>
</feature>
<protein>
    <submittedName>
        <fullName evidence="2">Glycosyltransferase involved in cell wall bisynthesis</fullName>
    </submittedName>
</protein>
<keyword evidence="3" id="KW-1185">Reference proteome</keyword>
<sequence>MKISVIIPVCNAEVLITNAVESALQFGEVYEVILIEDGSYDQSLSVCQDLVHKHERVKLFQHSDLQNHGVSASRNLGIEKSKGDYLAFLNAHDHYLPNRFDAEKEMFENSRVEGIYGALGVHYHSKKAKDKYFHLYRNYLTTVCEKCPPEVVFAGQLTLGNLFGKLHIDTLTLRKESFMKKMKDFFKPIPFYTDIDFLLRTSFYLNLYSGIINNPIAMRGIYVPDRISLIIPDKVNPATKKVILWKELHEWAKMEDSIPEEIKIHIRRMYQSFSIGDASFLRKWKMIFKYIITDYTIIRADIYNNNFRDSLFLFN</sequence>
<dbReference type="CDD" id="cd00761">
    <property type="entry name" value="Glyco_tranf_GTA_type"/>
    <property type="match status" value="1"/>
</dbReference>
<dbReference type="EMBL" id="FXTC01000005">
    <property type="protein sequence ID" value="SMO72777.1"/>
    <property type="molecule type" value="Genomic_DNA"/>
</dbReference>
<dbReference type="Proteomes" id="UP000316916">
    <property type="component" value="Unassembled WGS sequence"/>
</dbReference>
<evidence type="ECO:0000313" key="3">
    <source>
        <dbReference type="Proteomes" id="UP000316916"/>
    </source>
</evidence>
<dbReference type="PANTHER" id="PTHR22916">
    <property type="entry name" value="GLYCOSYLTRANSFERASE"/>
    <property type="match status" value="1"/>
</dbReference>
<dbReference type="PANTHER" id="PTHR22916:SF3">
    <property type="entry name" value="UDP-GLCNAC:BETAGAL BETA-1,3-N-ACETYLGLUCOSAMINYLTRANSFERASE-LIKE PROTEIN 1"/>
    <property type="match status" value="1"/>
</dbReference>
<gene>
    <name evidence="2" type="ORF">SAMN06265171_105278</name>
</gene>
<dbReference type="InterPro" id="IPR029044">
    <property type="entry name" value="Nucleotide-diphossugar_trans"/>
</dbReference>
<accession>A0A521DM45</accession>
<dbReference type="AlphaFoldDB" id="A0A521DM45"/>
<dbReference type="Pfam" id="PF00535">
    <property type="entry name" value="Glycos_transf_2"/>
    <property type="match status" value="1"/>
</dbReference>
<evidence type="ECO:0000313" key="2">
    <source>
        <dbReference type="EMBL" id="SMO72777.1"/>
    </source>
</evidence>
<dbReference type="RefSeq" id="WP_142718485.1">
    <property type="nucleotide sequence ID" value="NZ_FXTC01000005.1"/>
</dbReference>
<dbReference type="Gene3D" id="3.90.550.10">
    <property type="entry name" value="Spore Coat Polysaccharide Biosynthesis Protein SpsA, Chain A"/>
    <property type="match status" value="1"/>
</dbReference>
<dbReference type="InterPro" id="IPR001173">
    <property type="entry name" value="Glyco_trans_2-like"/>
</dbReference>
<reference evidence="2 3" key="1">
    <citation type="submission" date="2017-05" db="EMBL/GenBank/DDBJ databases">
        <authorList>
            <person name="Varghese N."/>
            <person name="Submissions S."/>
        </authorList>
    </citation>
    <scope>NUCLEOTIDE SEQUENCE [LARGE SCALE GENOMIC DNA]</scope>
    <source>
        <strain evidence="2 3">DSM 29371</strain>
    </source>
</reference>
<organism evidence="2 3">
    <name type="scientific">Chryseobacterium rhizoplanae</name>
    <dbReference type="NCBI Taxonomy" id="1609531"/>
    <lineage>
        <taxon>Bacteria</taxon>
        <taxon>Pseudomonadati</taxon>
        <taxon>Bacteroidota</taxon>
        <taxon>Flavobacteriia</taxon>
        <taxon>Flavobacteriales</taxon>
        <taxon>Weeksellaceae</taxon>
        <taxon>Chryseobacterium group</taxon>
        <taxon>Chryseobacterium</taxon>
    </lineage>
</organism>
<dbReference type="SUPFAM" id="SSF53448">
    <property type="entry name" value="Nucleotide-diphospho-sugar transferases"/>
    <property type="match status" value="1"/>
</dbReference>
<dbReference type="GO" id="GO:0016758">
    <property type="term" value="F:hexosyltransferase activity"/>
    <property type="evidence" value="ECO:0007669"/>
    <property type="project" value="UniProtKB-ARBA"/>
</dbReference>